<evidence type="ECO:0000313" key="2">
    <source>
        <dbReference type="Proteomes" id="UP000295361"/>
    </source>
</evidence>
<proteinExistence type="predicted"/>
<sequence length="428" mass="46285">MRVFVGPQEVAGIAAGLVAGLRAIGVAADLHCAYPHPFAYTDQPGRGDERPAWPLRLWSWAGAQRRSLPRGPRKAGALALQSLFGWWVLAWALSRYDAFVFLYGQSITNTALEGLLLRAAGKRVVAVFVGSDARPPYIDGGLCPADRPFDAEAAIRAAQRQRRRVARVERYASVCVNAMATGHFHTRPFVNWFALGIPRAPAPCPPAPEAGVVRVLHSPSHPLLKGTERIRAAVQRLRQRGVPLELVTIEGRPNAEVLQALRDCHLVLDQLYSDTPMAAFAAEAASLGRPVIVGSCSAHQARMQVGALPLPPTVYINPDDLEPVLESLVADAGRRRELGAQGARFIAEHCAPALVAQRLMRLLQADIPAEWWCEPRAVTHLPGCGLSDERARAHVRAVIAHGGVAALQLSDKPELERAFKVYAEGGAA</sequence>
<name>A0A4R6QQ87_9BURK</name>
<dbReference type="EMBL" id="SNXS01000003">
    <property type="protein sequence ID" value="TDP71404.1"/>
    <property type="molecule type" value="Genomic_DNA"/>
</dbReference>
<keyword evidence="1" id="KW-0808">Transferase</keyword>
<keyword evidence="2" id="KW-1185">Reference proteome</keyword>
<accession>A0A4R6QQ87</accession>
<reference evidence="1 2" key="1">
    <citation type="submission" date="2019-03" db="EMBL/GenBank/DDBJ databases">
        <title>Genomic Encyclopedia of Type Strains, Phase IV (KMG-IV): sequencing the most valuable type-strain genomes for metagenomic binning, comparative biology and taxonomic classification.</title>
        <authorList>
            <person name="Goeker M."/>
        </authorList>
    </citation>
    <scope>NUCLEOTIDE SEQUENCE [LARGE SCALE GENOMIC DNA]</scope>
    <source>
        <strain evidence="1 2">DSM 16998</strain>
    </source>
</reference>
<dbReference type="RefSeq" id="WP_133701180.1">
    <property type="nucleotide sequence ID" value="NZ_SNXS01000003.1"/>
</dbReference>
<comment type="caution">
    <text evidence="1">The sequence shown here is derived from an EMBL/GenBank/DDBJ whole genome shotgun (WGS) entry which is preliminary data.</text>
</comment>
<dbReference type="GO" id="GO:0016740">
    <property type="term" value="F:transferase activity"/>
    <property type="evidence" value="ECO:0007669"/>
    <property type="project" value="UniProtKB-KW"/>
</dbReference>
<protein>
    <submittedName>
        <fullName evidence="1">Glycosyltransferase involved in cell wall biosynthesis</fullName>
    </submittedName>
</protein>
<organism evidence="1 2">
    <name type="scientific">Roseateles toxinivorans</name>
    <dbReference type="NCBI Taxonomy" id="270368"/>
    <lineage>
        <taxon>Bacteria</taxon>
        <taxon>Pseudomonadati</taxon>
        <taxon>Pseudomonadota</taxon>
        <taxon>Betaproteobacteria</taxon>
        <taxon>Burkholderiales</taxon>
        <taxon>Sphaerotilaceae</taxon>
        <taxon>Roseateles</taxon>
    </lineage>
</organism>
<dbReference type="OrthoDB" id="7019100at2"/>
<dbReference type="SUPFAM" id="SSF53756">
    <property type="entry name" value="UDP-Glycosyltransferase/glycogen phosphorylase"/>
    <property type="match status" value="1"/>
</dbReference>
<dbReference type="InParanoid" id="A0A4R6QQ87"/>
<dbReference type="Gene3D" id="3.40.50.2000">
    <property type="entry name" value="Glycogen Phosphorylase B"/>
    <property type="match status" value="1"/>
</dbReference>
<dbReference type="AlphaFoldDB" id="A0A4R6QQ87"/>
<gene>
    <name evidence="1" type="ORF">DES47_103385</name>
</gene>
<evidence type="ECO:0000313" key="1">
    <source>
        <dbReference type="EMBL" id="TDP71404.1"/>
    </source>
</evidence>
<dbReference type="Proteomes" id="UP000295361">
    <property type="component" value="Unassembled WGS sequence"/>
</dbReference>